<name>A0A0B1TED6_OESDE</name>
<evidence type="ECO:0000256" key="4">
    <source>
        <dbReference type="ARBA" id="ARBA00008061"/>
    </source>
</evidence>
<dbReference type="GO" id="GO:0005975">
    <property type="term" value="P:carbohydrate metabolic process"/>
    <property type="evidence" value="ECO:0007669"/>
    <property type="project" value="InterPro"/>
</dbReference>
<keyword evidence="8" id="KW-0868">Chloride</keyword>
<keyword evidence="9" id="KW-0119">Carbohydrate metabolism</keyword>
<dbReference type="OrthoDB" id="550577at2759"/>
<dbReference type="EMBL" id="KN549908">
    <property type="protein sequence ID" value="KHJ95619.1"/>
    <property type="molecule type" value="Genomic_DNA"/>
</dbReference>
<dbReference type="PANTHER" id="PTHR43447">
    <property type="entry name" value="ALPHA-AMYLASE"/>
    <property type="match status" value="1"/>
</dbReference>
<comment type="similarity">
    <text evidence="4">Belongs to the glycosyl hydrolase 13 family.</text>
</comment>
<dbReference type="Gene3D" id="3.20.20.80">
    <property type="entry name" value="Glycosidases"/>
    <property type="match status" value="1"/>
</dbReference>
<dbReference type="InterPro" id="IPR017853">
    <property type="entry name" value="GH"/>
</dbReference>
<evidence type="ECO:0000256" key="10">
    <source>
        <dbReference type="ARBA" id="ARBA00023295"/>
    </source>
</evidence>
<evidence type="ECO:0000313" key="12">
    <source>
        <dbReference type="EMBL" id="KHJ95619.1"/>
    </source>
</evidence>
<reference evidence="12 13" key="1">
    <citation type="submission" date="2014-03" db="EMBL/GenBank/DDBJ databases">
        <title>Draft genome of the hookworm Oesophagostomum dentatum.</title>
        <authorList>
            <person name="Mitreva M."/>
        </authorList>
    </citation>
    <scope>NUCLEOTIDE SEQUENCE [LARGE SCALE GENOMIC DNA]</scope>
    <source>
        <strain evidence="12 13">OD-Hann</strain>
    </source>
</reference>
<proteinExistence type="inferred from homology"/>
<evidence type="ECO:0000259" key="11">
    <source>
        <dbReference type="SMART" id="SM00642"/>
    </source>
</evidence>
<evidence type="ECO:0000256" key="7">
    <source>
        <dbReference type="ARBA" id="ARBA00022801"/>
    </source>
</evidence>
<dbReference type="AlphaFoldDB" id="A0A0B1TED6"/>
<evidence type="ECO:0000256" key="9">
    <source>
        <dbReference type="ARBA" id="ARBA00023277"/>
    </source>
</evidence>
<dbReference type="SUPFAM" id="SSF51445">
    <property type="entry name" value="(Trans)glycosidases"/>
    <property type="match status" value="1"/>
</dbReference>
<organism evidence="12 13">
    <name type="scientific">Oesophagostomum dentatum</name>
    <name type="common">Nodular worm</name>
    <dbReference type="NCBI Taxonomy" id="61180"/>
    <lineage>
        <taxon>Eukaryota</taxon>
        <taxon>Metazoa</taxon>
        <taxon>Ecdysozoa</taxon>
        <taxon>Nematoda</taxon>
        <taxon>Chromadorea</taxon>
        <taxon>Rhabditida</taxon>
        <taxon>Rhabditina</taxon>
        <taxon>Rhabditomorpha</taxon>
        <taxon>Strongyloidea</taxon>
        <taxon>Strongylidae</taxon>
        <taxon>Oesophagostomum</taxon>
    </lineage>
</organism>
<evidence type="ECO:0000256" key="3">
    <source>
        <dbReference type="ARBA" id="ARBA00001923"/>
    </source>
</evidence>
<dbReference type="GO" id="GO:0004556">
    <property type="term" value="F:alpha-amylase activity"/>
    <property type="evidence" value="ECO:0007669"/>
    <property type="project" value="UniProtKB-UniRule"/>
</dbReference>
<accession>A0A0B1TED6</accession>
<evidence type="ECO:0000256" key="1">
    <source>
        <dbReference type="ARBA" id="ARBA00000548"/>
    </source>
</evidence>
<evidence type="ECO:0000256" key="2">
    <source>
        <dbReference type="ARBA" id="ARBA00001913"/>
    </source>
</evidence>
<evidence type="ECO:0000256" key="6">
    <source>
        <dbReference type="ARBA" id="ARBA00012595"/>
    </source>
</evidence>
<evidence type="ECO:0000313" key="13">
    <source>
        <dbReference type="Proteomes" id="UP000053660"/>
    </source>
</evidence>
<keyword evidence="13" id="KW-1185">Reference proteome</keyword>
<keyword evidence="7" id="KW-0378">Hydrolase</keyword>
<dbReference type="InterPro" id="IPR006046">
    <property type="entry name" value="Alpha_amylase"/>
</dbReference>
<protein>
    <recommendedName>
        <fullName evidence="6">alpha-amylase</fullName>
        <ecNumber evidence="6">3.2.1.1</ecNumber>
    </recommendedName>
</protein>
<comment type="catalytic activity">
    <reaction evidence="1">
        <text>Endohydrolysis of (1-&gt;4)-alpha-D-glucosidic linkages in polysaccharides containing three or more (1-&gt;4)-alpha-linked D-glucose units.</text>
        <dbReference type="EC" id="3.2.1.1"/>
    </reaction>
</comment>
<dbReference type="EC" id="3.2.1.1" evidence="6"/>
<evidence type="ECO:0000256" key="5">
    <source>
        <dbReference type="ARBA" id="ARBA00011245"/>
    </source>
</evidence>
<keyword evidence="10" id="KW-0326">Glycosidase</keyword>
<dbReference type="GO" id="GO:0043169">
    <property type="term" value="F:cation binding"/>
    <property type="evidence" value="ECO:0007669"/>
    <property type="project" value="InterPro"/>
</dbReference>
<feature type="domain" description="Glycosyl hydrolase family 13 catalytic" evidence="11">
    <location>
        <begin position="68"/>
        <end position="359"/>
    </location>
</feature>
<dbReference type="PRINTS" id="PR00110">
    <property type="entry name" value="ALPHAAMYLASE"/>
</dbReference>
<sequence length="359" mass="41488">MNIGSSVPASHYRVMVYAILHYRSRDKPYILGGLHWKAEVFLEELAYYGSKFELEGRYDGPNTLPDRKTMVHLFEWKWTDIAKECEDFLQYYGYGAVQVSPPNEHITLTQNNDMPWWVRYQTVSYKLISRSGNEEEFIDMVNRCNKVGVRIVVDVVMNHMVPFTISDFNDYRCNASIDQYDTENNATNVRNCRLLNLLDLDQSKPYVQEKLAAFLNRLVDIGVAGFRFDGSKHMWPEDLEAIQEKIKDLRADVFGRNKRPFIVHEVTDRGVDIVKGDEYVHIGRVTNFNYGPVLTRAVRGITRWGYLQTLGPGYSYGMLADNDMLNFIDNHDNQRGGDVLCLGDVLQLLEKAKIFLPVD</sequence>
<dbReference type="SMART" id="SM00642">
    <property type="entry name" value="Aamy"/>
    <property type="match status" value="1"/>
</dbReference>
<dbReference type="Proteomes" id="UP000053660">
    <property type="component" value="Unassembled WGS sequence"/>
</dbReference>
<comment type="cofactor">
    <cofactor evidence="3">
        <name>chloride</name>
        <dbReference type="ChEBI" id="CHEBI:17996"/>
    </cofactor>
</comment>
<dbReference type="InterPro" id="IPR006047">
    <property type="entry name" value="GH13_cat_dom"/>
</dbReference>
<evidence type="ECO:0000256" key="8">
    <source>
        <dbReference type="ARBA" id="ARBA00023214"/>
    </source>
</evidence>
<comment type="subunit">
    <text evidence="5">Monomer.</text>
</comment>
<comment type="cofactor">
    <cofactor evidence="2">
        <name>Ca(2+)</name>
        <dbReference type="ChEBI" id="CHEBI:29108"/>
    </cofactor>
</comment>
<gene>
    <name evidence="12" type="ORF">OESDEN_04435</name>
</gene>